<evidence type="ECO:0000256" key="1">
    <source>
        <dbReference type="ARBA" id="ARBA00002356"/>
    </source>
</evidence>
<feature type="binding site" evidence="9 11">
    <location>
        <position position="196"/>
    </location>
    <ligand>
        <name>substrate</name>
    </ligand>
</feature>
<dbReference type="NCBIfam" id="TIGR01740">
    <property type="entry name" value="pyrF"/>
    <property type="match status" value="1"/>
</dbReference>
<proteinExistence type="inferred from homology"/>
<evidence type="ECO:0000256" key="3">
    <source>
        <dbReference type="ARBA" id="ARBA00011738"/>
    </source>
</evidence>
<dbReference type="CDD" id="cd04725">
    <property type="entry name" value="OMP_decarboxylase_like"/>
    <property type="match status" value="1"/>
</dbReference>
<comment type="caution">
    <text evidence="14">The sequence shown here is derived from an EMBL/GenBank/DDBJ whole genome shotgun (WGS) entry which is preliminary data.</text>
</comment>
<dbReference type="PANTHER" id="PTHR32119">
    <property type="entry name" value="OROTIDINE 5'-PHOSPHATE DECARBOXYLASE"/>
    <property type="match status" value="1"/>
</dbReference>
<feature type="binding site" evidence="9 11">
    <location>
        <position position="187"/>
    </location>
    <ligand>
        <name>substrate</name>
    </ligand>
</feature>
<evidence type="ECO:0000256" key="2">
    <source>
        <dbReference type="ARBA" id="ARBA00004861"/>
    </source>
</evidence>
<dbReference type="PANTHER" id="PTHR32119:SF2">
    <property type="entry name" value="OROTIDINE 5'-PHOSPHATE DECARBOXYLASE"/>
    <property type="match status" value="1"/>
</dbReference>
<dbReference type="Gene3D" id="3.20.20.70">
    <property type="entry name" value="Aldolase class I"/>
    <property type="match status" value="1"/>
</dbReference>
<dbReference type="InterPro" id="IPR001754">
    <property type="entry name" value="OMPdeCOase_dom"/>
</dbReference>
<evidence type="ECO:0000259" key="13">
    <source>
        <dbReference type="SMART" id="SM00934"/>
    </source>
</evidence>
<dbReference type="InterPro" id="IPR013785">
    <property type="entry name" value="Aldolase_TIM"/>
</dbReference>
<dbReference type="FunFam" id="3.20.20.70:FF:000015">
    <property type="entry name" value="Orotidine 5'-phosphate decarboxylase"/>
    <property type="match status" value="1"/>
</dbReference>
<dbReference type="InterPro" id="IPR018089">
    <property type="entry name" value="OMPdecase_AS"/>
</dbReference>
<organism evidence="14">
    <name type="scientific">Dictyoglomus thermophilum</name>
    <dbReference type="NCBI Taxonomy" id="14"/>
    <lineage>
        <taxon>Bacteria</taxon>
        <taxon>Pseudomonadati</taxon>
        <taxon>Dictyoglomota</taxon>
        <taxon>Dictyoglomia</taxon>
        <taxon>Dictyoglomales</taxon>
        <taxon>Dictyoglomaceae</taxon>
        <taxon>Dictyoglomus</taxon>
    </lineage>
</organism>
<keyword evidence="5 9" id="KW-0665">Pyrimidine biosynthesis</keyword>
<feature type="binding site" evidence="9 11">
    <location>
        <position position="125"/>
    </location>
    <ligand>
        <name>substrate</name>
    </ligand>
</feature>
<evidence type="ECO:0000256" key="7">
    <source>
        <dbReference type="ARBA" id="ARBA00049157"/>
    </source>
</evidence>
<dbReference type="InterPro" id="IPR047596">
    <property type="entry name" value="OMPdecase_bac"/>
</dbReference>
<dbReference type="AlphaFoldDB" id="A0A7C3RLT2"/>
<dbReference type="UniPathway" id="UPA00070">
    <property type="reaction ID" value="UER00120"/>
</dbReference>
<dbReference type="Pfam" id="PF00215">
    <property type="entry name" value="OMPdecase"/>
    <property type="match status" value="1"/>
</dbReference>
<sequence>MKKFDPIIVALDFPEEKKALEIAENLVPHVRNFKVGLELFSVAGPHVVKALKEMGTNVFIDLKLFDIPNTVVRTIERLLTLDPFMITLHILGGENMLKESVKVVSQFKESNKTQYPYLLGVTVLTSFNEETLRRSWGISRSLPEQVLFLAQLAQETGLDGVIASPWEIELLRKNFRRPMLIVTPGIRLTKEKTDDQQRIMTPREAIEKGADYLVIGRPITQSPNPYEVLQNIRSQIEDILESKI</sequence>
<name>A0A7C3RLT2_DICTH</name>
<dbReference type="HAMAP" id="MF_01200_B">
    <property type="entry name" value="OMPdecase_type1_B"/>
    <property type="match status" value="1"/>
</dbReference>
<protein>
    <recommendedName>
        <fullName evidence="9">Orotidine 5'-phosphate decarboxylase</fullName>
        <ecNumber evidence="9">4.1.1.23</ecNumber>
    </recommendedName>
    <alternativeName>
        <fullName evidence="9">OMP decarboxylase</fullName>
        <shortName evidence="9">OMPDCase</shortName>
        <shortName evidence="9">OMPdecase</shortName>
    </alternativeName>
</protein>
<dbReference type="GO" id="GO:0005829">
    <property type="term" value="C:cytosol"/>
    <property type="evidence" value="ECO:0007669"/>
    <property type="project" value="TreeGrafter"/>
</dbReference>
<comment type="pathway">
    <text evidence="2 9 12">Pyrimidine metabolism; UMP biosynthesis via de novo pathway; UMP from orotate: step 2/2.</text>
</comment>
<feature type="active site" description="For OMPdecase activity" evidence="10">
    <location>
        <position position="66"/>
    </location>
</feature>
<feature type="active site" description="Proton donor" evidence="9">
    <location>
        <position position="63"/>
    </location>
</feature>
<evidence type="ECO:0000256" key="8">
    <source>
        <dbReference type="ARBA" id="ARBA00061012"/>
    </source>
</evidence>
<feature type="binding site" evidence="9 11">
    <location>
        <position position="217"/>
    </location>
    <ligand>
        <name>substrate</name>
    </ligand>
</feature>
<feature type="binding site" evidence="9">
    <location>
        <begin position="61"/>
        <end position="70"/>
    </location>
    <ligand>
        <name>substrate</name>
    </ligand>
</feature>
<feature type="active site" description="For OMPdecase activity" evidence="10">
    <location>
        <position position="61"/>
    </location>
</feature>
<feature type="binding site" evidence="9 11">
    <location>
        <position position="12"/>
    </location>
    <ligand>
        <name>substrate</name>
    </ligand>
</feature>
<dbReference type="NCBIfam" id="NF001273">
    <property type="entry name" value="PRK00230.1"/>
    <property type="match status" value="1"/>
</dbReference>
<gene>
    <name evidence="9" type="primary">pyrF</name>
    <name evidence="14" type="ORF">ENW00_04340</name>
</gene>
<keyword evidence="4 9" id="KW-0210">Decarboxylase</keyword>
<feature type="active site" description="For OMPdecase activity" evidence="10">
    <location>
        <position position="63"/>
    </location>
</feature>
<dbReference type="GO" id="GO:0006207">
    <property type="term" value="P:'de novo' pyrimidine nucleobase biosynthetic process"/>
    <property type="evidence" value="ECO:0007669"/>
    <property type="project" value="InterPro"/>
</dbReference>
<feature type="binding site" evidence="9 11">
    <location>
        <position position="216"/>
    </location>
    <ligand>
        <name>substrate</name>
    </ligand>
</feature>
<evidence type="ECO:0000313" key="14">
    <source>
        <dbReference type="EMBL" id="HFX13376.1"/>
    </source>
</evidence>
<dbReference type="InterPro" id="IPR011060">
    <property type="entry name" value="RibuloseP-bd_barrel"/>
</dbReference>
<reference evidence="14" key="1">
    <citation type="journal article" date="2020" name="mSystems">
        <title>Genome- and Community-Level Interaction Insights into Carbon Utilization and Element Cycling Functions of Hydrothermarchaeota in Hydrothermal Sediment.</title>
        <authorList>
            <person name="Zhou Z."/>
            <person name="Liu Y."/>
            <person name="Xu W."/>
            <person name="Pan J."/>
            <person name="Luo Z.H."/>
            <person name="Li M."/>
        </authorList>
    </citation>
    <scope>NUCLEOTIDE SEQUENCE [LARGE SCALE GENOMIC DNA]</scope>
    <source>
        <strain evidence="14">SpSt-81</strain>
    </source>
</reference>
<accession>A0A7C3RLT2</accession>
<feature type="binding site" evidence="9 11">
    <location>
        <position position="34"/>
    </location>
    <ligand>
        <name>substrate</name>
    </ligand>
</feature>
<comment type="function">
    <text evidence="1 9">Catalyzes the decarboxylation of orotidine 5'-monophosphate (OMP) to uridine 5'-monophosphate (UMP).</text>
</comment>
<evidence type="ECO:0000256" key="9">
    <source>
        <dbReference type="HAMAP-Rule" id="MF_01200"/>
    </source>
</evidence>
<evidence type="ECO:0000256" key="11">
    <source>
        <dbReference type="PIRSR" id="PIRSR614732-2"/>
    </source>
</evidence>
<dbReference type="GO" id="GO:0004590">
    <property type="term" value="F:orotidine-5'-phosphate decarboxylase activity"/>
    <property type="evidence" value="ECO:0007669"/>
    <property type="project" value="UniProtKB-UniRule"/>
</dbReference>
<comment type="subunit">
    <text evidence="3 9">Homodimer.</text>
</comment>
<keyword evidence="6 9" id="KW-0456">Lyase</keyword>
<dbReference type="SUPFAM" id="SSF51366">
    <property type="entry name" value="Ribulose-phoshate binding barrel"/>
    <property type="match status" value="1"/>
</dbReference>
<dbReference type="SMART" id="SM00934">
    <property type="entry name" value="OMPdecase"/>
    <property type="match status" value="1"/>
</dbReference>
<evidence type="ECO:0000256" key="4">
    <source>
        <dbReference type="ARBA" id="ARBA00022793"/>
    </source>
</evidence>
<evidence type="ECO:0000256" key="5">
    <source>
        <dbReference type="ARBA" id="ARBA00022975"/>
    </source>
</evidence>
<evidence type="ECO:0000256" key="10">
    <source>
        <dbReference type="PIRSR" id="PIRSR614732-1"/>
    </source>
</evidence>
<feature type="domain" description="Orotidine 5'-phosphate decarboxylase" evidence="13">
    <location>
        <begin position="6"/>
        <end position="232"/>
    </location>
</feature>
<dbReference type="PROSITE" id="PS00156">
    <property type="entry name" value="OMPDECASE"/>
    <property type="match status" value="1"/>
</dbReference>
<evidence type="ECO:0000256" key="6">
    <source>
        <dbReference type="ARBA" id="ARBA00023239"/>
    </source>
</evidence>
<dbReference type="GO" id="GO:0044205">
    <property type="term" value="P:'de novo' UMP biosynthetic process"/>
    <property type="evidence" value="ECO:0007669"/>
    <property type="project" value="UniProtKB-UniRule"/>
</dbReference>
<dbReference type="EC" id="4.1.1.23" evidence="9"/>
<dbReference type="EMBL" id="DTIN01000014">
    <property type="protein sequence ID" value="HFX13376.1"/>
    <property type="molecule type" value="Genomic_DNA"/>
</dbReference>
<comment type="similarity">
    <text evidence="8 9">Belongs to the OMP decarboxylase family. Type 1 subfamily.</text>
</comment>
<comment type="catalytic activity">
    <reaction evidence="7 9 12">
        <text>orotidine 5'-phosphate + H(+) = UMP + CO2</text>
        <dbReference type="Rhea" id="RHEA:11596"/>
        <dbReference type="ChEBI" id="CHEBI:15378"/>
        <dbReference type="ChEBI" id="CHEBI:16526"/>
        <dbReference type="ChEBI" id="CHEBI:57538"/>
        <dbReference type="ChEBI" id="CHEBI:57865"/>
        <dbReference type="EC" id="4.1.1.23"/>
    </reaction>
</comment>
<evidence type="ECO:0000256" key="12">
    <source>
        <dbReference type="RuleBase" id="RU000512"/>
    </source>
</evidence>
<dbReference type="InterPro" id="IPR014732">
    <property type="entry name" value="OMPdecase"/>
</dbReference>